<feature type="domain" description="Integral membrane protein YccS N-terminal" evidence="1">
    <location>
        <begin position="2"/>
        <end position="76"/>
    </location>
</feature>
<comment type="caution">
    <text evidence="2">The sequence shown here is derived from an EMBL/GenBank/DDBJ whole genome shotgun (WGS) entry which is preliminary data.</text>
</comment>
<dbReference type="RefSeq" id="WP_248827228.1">
    <property type="nucleotide sequence ID" value="NZ_JALKFT010000150.1"/>
</dbReference>
<keyword evidence="3" id="KW-1185">Reference proteome</keyword>
<gene>
    <name evidence="2" type="ORF">MXD59_26150</name>
</gene>
<dbReference type="EMBL" id="JALKFT010000150">
    <property type="protein sequence ID" value="MCK9879191.1"/>
    <property type="molecule type" value="Genomic_DNA"/>
</dbReference>
<dbReference type="Proteomes" id="UP001201873">
    <property type="component" value="Unassembled WGS sequence"/>
</dbReference>
<accession>A0ABT0K5X5</accession>
<proteinExistence type="predicted"/>
<reference evidence="2 3" key="1">
    <citation type="submission" date="2022-04" db="EMBL/GenBank/DDBJ databases">
        <title>Genome diversity in the genus Frankia.</title>
        <authorList>
            <person name="Carlos-Shanley C."/>
            <person name="Hahn D."/>
        </authorList>
    </citation>
    <scope>NUCLEOTIDE SEQUENCE [LARGE SCALE GENOMIC DNA]</scope>
    <source>
        <strain evidence="2 3">Ag45/Mut15</strain>
    </source>
</reference>
<feature type="non-terminal residue" evidence="2">
    <location>
        <position position="77"/>
    </location>
</feature>
<feature type="non-terminal residue" evidence="2">
    <location>
        <position position="1"/>
    </location>
</feature>
<evidence type="ECO:0000259" key="1">
    <source>
        <dbReference type="Pfam" id="PF12805"/>
    </source>
</evidence>
<sequence>YNLFINSVDLHELFVGAHTDYPLVRNTFGGSDLIIFYRDLIRKAAADLEEVGLAVLENRAPHSHISVKAELRAIEYE</sequence>
<dbReference type="InterPro" id="IPR032692">
    <property type="entry name" value="YccS_N"/>
</dbReference>
<evidence type="ECO:0000313" key="2">
    <source>
        <dbReference type="EMBL" id="MCK9879191.1"/>
    </source>
</evidence>
<dbReference type="Pfam" id="PF12805">
    <property type="entry name" value="FUSC-like"/>
    <property type="match status" value="1"/>
</dbReference>
<organism evidence="2 3">
    <name type="scientific">Frankia umida</name>
    <dbReference type="NCBI Taxonomy" id="573489"/>
    <lineage>
        <taxon>Bacteria</taxon>
        <taxon>Bacillati</taxon>
        <taxon>Actinomycetota</taxon>
        <taxon>Actinomycetes</taxon>
        <taxon>Frankiales</taxon>
        <taxon>Frankiaceae</taxon>
        <taxon>Frankia</taxon>
    </lineage>
</organism>
<evidence type="ECO:0000313" key="3">
    <source>
        <dbReference type="Proteomes" id="UP001201873"/>
    </source>
</evidence>
<name>A0ABT0K5X5_9ACTN</name>
<protein>
    <submittedName>
        <fullName evidence="2">YccS/YhfK family membrane protein</fullName>
    </submittedName>
</protein>